<dbReference type="PANTHER" id="PTHR43320">
    <property type="entry name" value="SUGAR KINASE"/>
    <property type="match status" value="1"/>
</dbReference>
<dbReference type="InterPro" id="IPR011611">
    <property type="entry name" value="PfkB_dom"/>
</dbReference>
<protein>
    <submittedName>
        <fullName evidence="5">Carbohydrate kinase</fullName>
    </submittedName>
</protein>
<evidence type="ECO:0000256" key="2">
    <source>
        <dbReference type="ARBA" id="ARBA00022679"/>
    </source>
</evidence>
<dbReference type="Gene3D" id="3.40.1190.20">
    <property type="match status" value="1"/>
</dbReference>
<comment type="caution">
    <text evidence="5">The sequence shown here is derived from an EMBL/GenBank/DDBJ whole genome shotgun (WGS) entry which is preliminary data.</text>
</comment>
<dbReference type="RefSeq" id="WP_048579669.1">
    <property type="nucleotide sequence ID" value="NZ_LFNT01000003.1"/>
</dbReference>
<evidence type="ECO:0000256" key="1">
    <source>
        <dbReference type="ARBA" id="ARBA00010688"/>
    </source>
</evidence>
<evidence type="ECO:0000259" key="4">
    <source>
        <dbReference type="Pfam" id="PF00294"/>
    </source>
</evidence>
<keyword evidence="3 5" id="KW-0418">Kinase</keyword>
<gene>
    <name evidence="5" type="ORF">ACM01_04185</name>
</gene>
<dbReference type="SUPFAM" id="SSF53613">
    <property type="entry name" value="Ribokinase-like"/>
    <property type="match status" value="1"/>
</dbReference>
<dbReference type="GO" id="GO:0016301">
    <property type="term" value="F:kinase activity"/>
    <property type="evidence" value="ECO:0007669"/>
    <property type="project" value="UniProtKB-KW"/>
</dbReference>
<evidence type="ECO:0000256" key="3">
    <source>
        <dbReference type="ARBA" id="ARBA00022777"/>
    </source>
</evidence>
<dbReference type="CDD" id="cd01166">
    <property type="entry name" value="KdgK"/>
    <property type="match status" value="1"/>
</dbReference>
<dbReference type="OrthoDB" id="9808601at2"/>
<feature type="domain" description="Carbohydrate kinase PfkB" evidence="4">
    <location>
        <begin position="20"/>
        <end position="314"/>
    </location>
</feature>
<accession>A0A0J7ZLW0</accession>
<evidence type="ECO:0000313" key="6">
    <source>
        <dbReference type="Proteomes" id="UP000037432"/>
    </source>
</evidence>
<organism evidence="5 6">
    <name type="scientific">Streptomyces viridochromogenes</name>
    <dbReference type="NCBI Taxonomy" id="1938"/>
    <lineage>
        <taxon>Bacteria</taxon>
        <taxon>Bacillati</taxon>
        <taxon>Actinomycetota</taxon>
        <taxon>Actinomycetes</taxon>
        <taxon>Kitasatosporales</taxon>
        <taxon>Streptomycetaceae</taxon>
        <taxon>Streptomyces</taxon>
    </lineage>
</organism>
<name>A0A0J7ZLW0_STRVR</name>
<reference evidence="5 6" key="1">
    <citation type="submission" date="2015-06" db="EMBL/GenBank/DDBJ databases">
        <authorList>
            <person name="Ju K.-S."/>
            <person name="Doroghazi J.R."/>
            <person name="Metcalf W.W."/>
        </authorList>
    </citation>
    <scope>NUCLEOTIDE SEQUENCE [LARGE SCALE GENOMIC DNA]</scope>
    <source>
        <strain evidence="5 6">NRRL 3414</strain>
    </source>
</reference>
<dbReference type="Proteomes" id="UP000037432">
    <property type="component" value="Unassembled WGS sequence"/>
</dbReference>
<sequence>MTAARVSAGTGPWRPAPGPVVCVGETMAALAPDPPAPLLNAAHLRLSVAGAESNVAMYLADHGIPVAWLSALGDDPLGHRVRSTVAAAGVDVSHVRTDPRRPTGLLVKDPGPAGTRVHYYRRGSAASALGPEALDRALLRTASLLHLTGITPALSESCRELVTRALTAEPGARPYAVSFDVNHRAALWPDGTAPDVLRALADRADIVFVGLDEAQGLWGEDLTPEGIRAQLPRPRILVVKDGANAATAFSDEGVHTVPTPRTTVVEAVGAGDAFAAGFLAGLLRGESTTHALRLGHITAASALRVTGDHGPLPDPRETEALLALSTGEWTQRAAVSPWT</sequence>
<keyword evidence="2" id="KW-0808">Transferase</keyword>
<dbReference type="Pfam" id="PF00294">
    <property type="entry name" value="PfkB"/>
    <property type="match status" value="1"/>
</dbReference>
<evidence type="ECO:0000313" key="5">
    <source>
        <dbReference type="EMBL" id="KMS76412.1"/>
    </source>
</evidence>
<comment type="similarity">
    <text evidence="1">Belongs to the carbohydrate kinase PfkB family.</text>
</comment>
<dbReference type="InterPro" id="IPR052700">
    <property type="entry name" value="Carb_kinase_PfkB-like"/>
</dbReference>
<dbReference type="PATRIC" id="fig|1938.3.peg.4738"/>
<dbReference type="EMBL" id="LFNT01000003">
    <property type="protein sequence ID" value="KMS76412.1"/>
    <property type="molecule type" value="Genomic_DNA"/>
</dbReference>
<proteinExistence type="inferred from homology"/>
<dbReference type="PANTHER" id="PTHR43320:SF2">
    <property type="entry name" value="2-DEHYDRO-3-DEOXYGLUCONOKINASE_2-DEHYDRO-3-DEOXYGALACTONOKINASE"/>
    <property type="match status" value="1"/>
</dbReference>
<dbReference type="InterPro" id="IPR029056">
    <property type="entry name" value="Ribokinase-like"/>
</dbReference>
<dbReference type="AlphaFoldDB" id="A0A0J7ZLW0"/>